<dbReference type="EMBL" id="PKSG01000253">
    <property type="protein sequence ID" value="POR37348.1"/>
    <property type="molecule type" value="Genomic_DNA"/>
</dbReference>
<sequence length="344" mass="39625">MGLVFYGRRQTVSILDCYLKRNLAKNGGLLDGVIWLERTMDSADLALLDKIIETEPDYVRQKVDLSQGGYASSYDDIEDDVMYVKIDDDIVYIEDTAIPSIVQTKAARPDLYVVSANVVNQPLISWIHRNLEVIRPYLPEIDKPYPEPEHGDRVDWRSSLLPDWKGPADFEVETWSSAHNEKHRWLPVTGKLDHTIVKTPIEQTEYDPFGRGLSQWQVGAQEHYSLLENLENNELWRYKFHTWDFQYQRMGIQFIAMMGRDINLAKPIHWDDEGYFAVDMPKKLGRHAVADGRGVVAHYSYSNQVADGGGMATTDVLDRYRSFALERICNSAMLWTSEENNTDE</sequence>
<dbReference type="AlphaFoldDB" id="A0A2S4L4L5"/>
<reference evidence="1 2" key="1">
    <citation type="submission" date="2018-01" db="EMBL/GenBank/DDBJ databases">
        <title>Harnessing the power of phylogenomics to disentangle the directionality and signatures of interkingdom host jumping in the parasitic fungal genus Tolypocladium.</title>
        <authorList>
            <person name="Quandt C.A."/>
            <person name="Patterson W."/>
            <person name="Spatafora J.W."/>
        </authorList>
    </citation>
    <scope>NUCLEOTIDE SEQUENCE [LARGE SCALE GENOMIC DNA]</scope>
    <source>
        <strain evidence="1 2">NRBC 100945</strain>
    </source>
</reference>
<name>A0A2S4L4L5_9HYPO</name>
<dbReference type="STRING" id="94208.A0A2S4L4L5"/>
<evidence type="ECO:0000313" key="1">
    <source>
        <dbReference type="EMBL" id="POR37348.1"/>
    </source>
</evidence>
<dbReference type="OrthoDB" id="5593235at2759"/>
<keyword evidence="2" id="KW-1185">Reference proteome</keyword>
<evidence type="ECO:0000313" key="2">
    <source>
        <dbReference type="Proteomes" id="UP000237481"/>
    </source>
</evidence>
<dbReference type="Proteomes" id="UP000237481">
    <property type="component" value="Unassembled WGS sequence"/>
</dbReference>
<gene>
    <name evidence="1" type="ORF">TPAR_02439</name>
</gene>
<accession>A0A2S4L4L5</accession>
<protein>
    <submittedName>
        <fullName evidence="1">Uncharacterized protein</fullName>
    </submittedName>
</protein>
<comment type="caution">
    <text evidence="1">The sequence shown here is derived from an EMBL/GenBank/DDBJ whole genome shotgun (WGS) entry which is preliminary data.</text>
</comment>
<proteinExistence type="predicted"/>
<organism evidence="1 2">
    <name type="scientific">Tolypocladium paradoxum</name>
    <dbReference type="NCBI Taxonomy" id="94208"/>
    <lineage>
        <taxon>Eukaryota</taxon>
        <taxon>Fungi</taxon>
        <taxon>Dikarya</taxon>
        <taxon>Ascomycota</taxon>
        <taxon>Pezizomycotina</taxon>
        <taxon>Sordariomycetes</taxon>
        <taxon>Hypocreomycetidae</taxon>
        <taxon>Hypocreales</taxon>
        <taxon>Ophiocordycipitaceae</taxon>
        <taxon>Tolypocladium</taxon>
    </lineage>
</organism>